<dbReference type="Pfam" id="PF00041">
    <property type="entry name" value="fn3"/>
    <property type="match status" value="1"/>
</dbReference>
<keyword evidence="1" id="KW-0378">Hydrolase</keyword>
<accession>A0ABW3ABZ4</accession>
<organism evidence="5 6">
    <name type="scientific">Micromonospora azadirachtae</name>
    <dbReference type="NCBI Taxonomy" id="1970735"/>
    <lineage>
        <taxon>Bacteria</taxon>
        <taxon>Bacillati</taxon>
        <taxon>Actinomycetota</taxon>
        <taxon>Actinomycetes</taxon>
        <taxon>Micromonosporales</taxon>
        <taxon>Micromonosporaceae</taxon>
        <taxon>Micromonospora</taxon>
    </lineage>
</organism>
<dbReference type="Proteomes" id="UP001597053">
    <property type="component" value="Unassembled WGS sequence"/>
</dbReference>
<keyword evidence="1" id="KW-0326">Glycosidase</keyword>
<feature type="compositionally biased region" description="Low complexity" evidence="3">
    <location>
        <begin position="14"/>
        <end position="29"/>
    </location>
</feature>
<dbReference type="SUPFAM" id="SSF49265">
    <property type="entry name" value="Fibronectin type III"/>
    <property type="match status" value="1"/>
</dbReference>
<proteinExistence type="predicted"/>
<evidence type="ECO:0000313" key="6">
    <source>
        <dbReference type="Proteomes" id="UP001597053"/>
    </source>
</evidence>
<keyword evidence="6" id="KW-1185">Reference proteome</keyword>
<dbReference type="SMART" id="SM00060">
    <property type="entry name" value="FN3"/>
    <property type="match status" value="1"/>
</dbReference>
<feature type="region of interest" description="Disordered" evidence="3">
    <location>
        <begin position="12"/>
        <end position="37"/>
    </location>
</feature>
<evidence type="ECO:0000256" key="3">
    <source>
        <dbReference type="SAM" id="MobiDB-lite"/>
    </source>
</evidence>
<comment type="caution">
    <text evidence="5">The sequence shown here is derived from an EMBL/GenBank/DDBJ whole genome shotgun (WGS) entry which is preliminary data.</text>
</comment>
<evidence type="ECO:0000313" key="5">
    <source>
        <dbReference type="EMBL" id="MFD0788116.1"/>
    </source>
</evidence>
<dbReference type="InterPro" id="IPR013783">
    <property type="entry name" value="Ig-like_fold"/>
</dbReference>
<gene>
    <name evidence="5" type="ORF">ACFQZ8_29750</name>
</gene>
<protein>
    <submittedName>
        <fullName evidence="5">Fibronectin type III domain-containing protein</fullName>
    </submittedName>
</protein>
<keyword evidence="2" id="KW-0119">Carbohydrate metabolism</keyword>
<dbReference type="Gene3D" id="2.60.40.10">
    <property type="entry name" value="Immunoglobulins"/>
    <property type="match status" value="1"/>
</dbReference>
<dbReference type="InterPro" id="IPR036116">
    <property type="entry name" value="FN3_sf"/>
</dbReference>
<dbReference type="EMBL" id="JBHTHM010002509">
    <property type="protein sequence ID" value="MFD0788116.1"/>
    <property type="molecule type" value="Genomic_DNA"/>
</dbReference>
<feature type="non-terminal residue" evidence="5">
    <location>
        <position position="1"/>
    </location>
</feature>
<reference evidence="6" key="1">
    <citation type="journal article" date="2019" name="Int. J. Syst. Evol. Microbiol.">
        <title>The Global Catalogue of Microorganisms (GCM) 10K type strain sequencing project: providing services to taxonomists for standard genome sequencing and annotation.</title>
        <authorList>
            <consortium name="The Broad Institute Genomics Platform"/>
            <consortium name="The Broad Institute Genome Sequencing Center for Infectious Disease"/>
            <person name="Wu L."/>
            <person name="Ma J."/>
        </authorList>
    </citation>
    <scope>NUCLEOTIDE SEQUENCE [LARGE SCALE GENOMIC DNA]</scope>
    <source>
        <strain evidence="6">JCM 32148</strain>
    </source>
</reference>
<dbReference type="CDD" id="cd00063">
    <property type="entry name" value="FN3"/>
    <property type="match status" value="1"/>
</dbReference>
<evidence type="ECO:0000259" key="4">
    <source>
        <dbReference type="PROSITE" id="PS50853"/>
    </source>
</evidence>
<evidence type="ECO:0000256" key="1">
    <source>
        <dbReference type="ARBA" id="ARBA00023295"/>
    </source>
</evidence>
<name>A0ABW3ABZ4_9ACTN</name>
<keyword evidence="2" id="KW-0624">Polysaccharide degradation</keyword>
<sequence length="126" mass="12291">AAAATGVGAMVLNGESGSTASTPSAAESTVAGPPPGDVRLLDGKSTITLTWADPSDGTVPFTIVGGRAGQPMRAMATVDPGQTSYTVNGLNPGLDYCFTVLAAWPTGAFATSAQVCTGRAGGAATT</sequence>
<evidence type="ECO:0000256" key="2">
    <source>
        <dbReference type="ARBA" id="ARBA00023326"/>
    </source>
</evidence>
<feature type="domain" description="Fibronectin type-III" evidence="4">
    <location>
        <begin position="34"/>
        <end position="123"/>
    </location>
</feature>
<dbReference type="InterPro" id="IPR003961">
    <property type="entry name" value="FN3_dom"/>
</dbReference>
<dbReference type="PROSITE" id="PS50853">
    <property type="entry name" value="FN3"/>
    <property type="match status" value="1"/>
</dbReference>